<evidence type="ECO:0000256" key="2">
    <source>
        <dbReference type="ARBA" id="ARBA00005695"/>
    </source>
</evidence>
<dbReference type="AlphaFoldDB" id="A0A3D9HXZ1"/>
<dbReference type="InterPro" id="IPR039424">
    <property type="entry name" value="SBP_5"/>
</dbReference>
<evidence type="ECO:0000256" key="1">
    <source>
        <dbReference type="ARBA" id="ARBA00004418"/>
    </source>
</evidence>
<evidence type="ECO:0000313" key="5">
    <source>
        <dbReference type="Proteomes" id="UP000256845"/>
    </source>
</evidence>
<organism evidence="4 5">
    <name type="scientific">Aestuariispira insulae</name>
    <dbReference type="NCBI Taxonomy" id="1461337"/>
    <lineage>
        <taxon>Bacteria</taxon>
        <taxon>Pseudomonadati</taxon>
        <taxon>Pseudomonadota</taxon>
        <taxon>Alphaproteobacteria</taxon>
        <taxon>Rhodospirillales</taxon>
        <taxon>Kiloniellaceae</taxon>
        <taxon>Aestuariispira</taxon>
    </lineage>
</organism>
<dbReference type="GO" id="GO:0015833">
    <property type="term" value="P:peptide transport"/>
    <property type="evidence" value="ECO:0007669"/>
    <property type="project" value="TreeGrafter"/>
</dbReference>
<dbReference type="InterPro" id="IPR006311">
    <property type="entry name" value="TAT_signal"/>
</dbReference>
<evidence type="ECO:0000259" key="3">
    <source>
        <dbReference type="Pfam" id="PF00496"/>
    </source>
</evidence>
<dbReference type="Gene3D" id="3.10.105.10">
    <property type="entry name" value="Dipeptide-binding Protein, Domain 3"/>
    <property type="match status" value="1"/>
</dbReference>
<dbReference type="Proteomes" id="UP000256845">
    <property type="component" value="Unassembled WGS sequence"/>
</dbReference>
<dbReference type="GO" id="GO:0030288">
    <property type="term" value="C:outer membrane-bounded periplasmic space"/>
    <property type="evidence" value="ECO:0007669"/>
    <property type="project" value="UniProtKB-ARBA"/>
</dbReference>
<dbReference type="PIRSF" id="PIRSF002741">
    <property type="entry name" value="MppA"/>
    <property type="match status" value="1"/>
</dbReference>
<reference evidence="4 5" key="1">
    <citation type="submission" date="2018-07" db="EMBL/GenBank/DDBJ databases">
        <title>Genomic Encyclopedia of Type Strains, Phase III (KMG-III): the genomes of soil and plant-associated and newly described type strains.</title>
        <authorList>
            <person name="Whitman W."/>
        </authorList>
    </citation>
    <scope>NUCLEOTIDE SEQUENCE [LARGE SCALE GENOMIC DNA]</scope>
    <source>
        <strain evidence="4 5">CECT 8488</strain>
    </source>
</reference>
<dbReference type="RefSeq" id="WP_115935433.1">
    <property type="nucleotide sequence ID" value="NZ_QRDW01000001.1"/>
</dbReference>
<feature type="domain" description="Solute-binding protein family 5" evidence="3">
    <location>
        <begin position="98"/>
        <end position="447"/>
    </location>
</feature>
<dbReference type="PANTHER" id="PTHR30290">
    <property type="entry name" value="PERIPLASMIC BINDING COMPONENT OF ABC TRANSPORTER"/>
    <property type="match status" value="1"/>
</dbReference>
<gene>
    <name evidence="4" type="ORF">DFP90_1011175</name>
</gene>
<evidence type="ECO:0000313" key="4">
    <source>
        <dbReference type="EMBL" id="RED54372.1"/>
    </source>
</evidence>
<dbReference type="EMBL" id="QRDW01000001">
    <property type="protein sequence ID" value="RED54372.1"/>
    <property type="molecule type" value="Genomic_DNA"/>
</dbReference>
<accession>A0A3D9HXZ1</accession>
<proteinExistence type="inferred from homology"/>
<sequence>MSKELDYLSKMVAKGRLSRRDFLGRAAALGVAAPFATSLMNSAVQAAGPKKGGTLKLGLVGGGTTDSLDPATLTSDMGTAFSKSWGELLVTTNPDGSIQPMLAESFEGSADAKTWTFQLRQGVEFHNGKTLEAEDVVKTLQRHSGEETKSGAGGIVKGIDSIKADGKNTVVITMKEGNADTPYLMADYHLVIQPNGGMDKPDAGIGTGPYKVEEADHGVRYAATKFANHWNPEVGHVDSMEILLMADSTARMSALQSGQIHMMNRVEPKIVKLVERIPNVTVENTAGRGHYVFIMHCNTAPFDNRDLRLALKYAIDREDMVKRILNGYGSVGNDMPINSAYSFFSDDIEQRTYDPDKAAHHFKKSGHSGKVLLRTSDAAFPGAVDASILFQQSAAKAGIELEIQREPADGYWSNVWNVQPFCASYWGGRPVQDQMYSTAYVSSADWNDTRFFNEQFDGLIKQARTELDKGKRTQLYKEAGMLVRDEGGLICPMFNDFIDAVSNNVGGYVRDPSGPSPLSNGYAAIRCWLEA</sequence>
<comment type="subcellular location">
    <subcellularLocation>
        <location evidence="1">Periplasm</location>
    </subcellularLocation>
</comment>
<dbReference type="PROSITE" id="PS51318">
    <property type="entry name" value="TAT"/>
    <property type="match status" value="1"/>
</dbReference>
<dbReference type="GO" id="GO:1904680">
    <property type="term" value="F:peptide transmembrane transporter activity"/>
    <property type="evidence" value="ECO:0007669"/>
    <property type="project" value="TreeGrafter"/>
</dbReference>
<keyword evidence="5" id="KW-1185">Reference proteome</keyword>
<comment type="similarity">
    <text evidence="2">Belongs to the bacterial solute-binding protein 5 family.</text>
</comment>
<name>A0A3D9HXZ1_9PROT</name>
<dbReference type="InterPro" id="IPR000914">
    <property type="entry name" value="SBP_5_dom"/>
</dbReference>
<protein>
    <submittedName>
        <fullName evidence="4">Peptide/nickel transport system substrate-binding protein</fullName>
    </submittedName>
</protein>
<dbReference type="OrthoDB" id="9803988at2"/>
<dbReference type="GO" id="GO:0043190">
    <property type="term" value="C:ATP-binding cassette (ABC) transporter complex"/>
    <property type="evidence" value="ECO:0007669"/>
    <property type="project" value="InterPro"/>
</dbReference>
<dbReference type="Pfam" id="PF00496">
    <property type="entry name" value="SBP_bac_5"/>
    <property type="match status" value="1"/>
</dbReference>
<comment type="caution">
    <text evidence="4">The sequence shown here is derived from an EMBL/GenBank/DDBJ whole genome shotgun (WGS) entry which is preliminary data.</text>
</comment>
<dbReference type="CDD" id="cd08503">
    <property type="entry name" value="PBP2_NikA_DppA_OppA_like_17"/>
    <property type="match status" value="1"/>
</dbReference>
<dbReference type="InterPro" id="IPR030678">
    <property type="entry name" value="Peptide/Ni-bd"/>
</dbReference>
<dbReference type="NCBIfam" id="TIGR01409">
    <property type="entry name" value="TAT_signal_seq"/>
    <property type="match status" value="1"/>
</dbReference>
<dbReference type="InterPro" id="IPR019546">
    <property type="entry name" value="TAT_signal_bac_arc"/>
</dbReference>
<dbReference type="Gene3D" id="3.40.190.10">
    <property type="entry name" value="Periplasmic binding protein-like II"/>
    <property type="match status" value="1"/>
</dbReference>
<dbReference type="Gene3D" id="3.90.76.10">
    <property type="entry name" value="Dipeptide-binding Protein, Domain 1"/>
    <property type="match status" value="1"/>
</dbReference>
<dbReference type="SUPFAM" id="SSF53850">
    <property type="entry name" value="Periplasmic binding protein-like II"/>
    <property type="match status" value="1"/>
</dbReference>